<evidence type="ECO:0000313" key="2">
    <source>
        <dbReference type="Proteomes" id="UP000011777"/>
    </source>
</evidence>
<accession>M3HQ06</accession>
<dbReference type="eggNOG" id="ENOG502SGH0">
    <property type="taxonomic scope" value="Eukaryota"/>
</dbReference>
<name>M3HQ06_CANMX</name>
<protein>
    <submittedName>
        <fullName evidence="1">Uncharacterized protein</fullName>
    </submittedName>
</protein>
<comment type="caution">
    <text evidence="1">The sequence shown here is derived from an EMBL/GenBank/DDBJ whole genome shotgun (WGS) entry which is preliminary data.</text>
</comment>
<dbReference type="EMBL" id="AOGT01000605">
    <property type="protein sequence ID" value="EMG49557.1"/>
    <property type="molecule type" value="Genomic_DNA"/>
</dbReference>
<sequence>MLSRQTSKVILKRKSSIPIYYNAAKVVGCSWKLKIIQLNHKRSPCHFEIRPLTTSSIKGKQFNSEVENKLSFVNEEYYEAGSSFSGNRREVEHFQKSSNWTRKTVEEAKLERVLFEVFLKHECNTAIDIPSTVYDSTRLFYPELKEFPNFLNGLPQSAKTDKKQITRLKEKYLRKVQTEIGKLVNTSVLGNLHNPDFLIKDNFVPLSDALINDEVFCQLFVEEVIPAIEKLDKLVKYFNNNLDLFKPELCMLDNQYNFKKISMDRLIGEIDKTSQNLELFVTSKNPIDEDFFKKIIQCPRYRALKEILQQDRTLSLKDIRKIIRNPHYEDYTKAIAEHYPVFNRYQTEEYINSLEGAGKLYHYLTTMKKVPLIDDFYKLAPMLHKLAHDKNEVYYNKSAATLLRLLTDMEVIRPVQPSHCIQDQHKFAILDVSDIPLYNYIFSYLVSKQVPIEYRKLENFIEPIVYLPELSRFDLILEEDFQDIFTELFLDPDIAIKYFQSTNESMMGYMNIGLLDTPLETLAKLCYFRCVLGRTYGTFDTAHALVDTAKKFDPALAEEIYYMSSYFGDHTYLLDYFIDGKILHHSLREPSTLDTYKEISKYLEFLKELSKESSSLRLIKYFGLDNFKPELELLKLSMRDSFANHAARTIIRFFSAAFSDSDKFDIARICKLGTILEASLFNLDTKILDDVVNESHSIEYKQIPNDFFLEEYVNELESLKDFFGIDRFDKISASNILGKVKELSEDSARNVEQRVIWGKLYTNLVKLFDHNNNSTFALDTVISSAKEFAKLESKLAGQNKEYRQIPDNFNLEEFLPELYRLRNALDVDQFANVSSQQILDKSKELSECASIVDVDESFVWKRLHHKLDMLFKHNNNSTFALDTLVSSVEEFNKFEESLTTKKVKENVEYKQVPDDFNFEEYFIELSELKKELNVSSFADTTASSILNKISELREDSTNGVEKSIIWARLYRNLSQLFKINDDSTFILDNVINSAHEYLKLQSNISATKIPESVVGLQAQFLRGSEYEVLGNFLRNSELLYRPDVHKISRNQFDEIVDAYEASLNKSDPTYLFTKNVLENFKKYNSEIDFYPPFLVCIYGANYFEDQAMSPYQLEAFYDDLVRSLYDIEAQEDNIVDHNPITTKFDMDEFKKEVKPQPESKRKGTINYHNTEKYLSDLDKKNSTADFDVIRSAVHSAFEEPEPERIISTREELGSHKKAFKPVKTLDPAPPAPPPPLSVEEQEFDSLQLQKYLQKAKRDEESKIREKEAYEWSKMAELDSKQANITSNISILTLDGDFIPVTKESLGDLPEEDIFKALSKFNKDELVKASRLVKELQAKNWKVIGSKVEGDKKYLVLSRNPTDGKKVKWSKIIFGTSGLAVLTLFGASLMVDETEQFNKAISEYEKKEEIVNNNNNNITGPFSVTSGGASVPIFGKEKPTSIISTEEEQQESKGEELPWWKSLLWTK</sequence>
<evidence type="ECO:0000313" key="1">
    <source>
        <dbReference type="EMBL" id="EMG49557.1"/>
    </source>
</evidence>
<proteinExistence type="predicted"/>
<keyword evidence="2" id="KW-1185">Reference proteome</keyword>
<dbReference type="OrthoDB" id="4084534at2759"/>
<reference evidence="1 2" key="1">
    <citation type="submission" date="2013-02" db="EMBL/GenBank/DDBJ databases">
        <title>Genome sequence of Candida maltosa Xu316, a potential industrial strain for xylitol and ethanol production.</title>
        <authorList>
            <person name="Yu J."/>
            <person name="Wang Q."/>
            <person name="Geng X."/>
            <person name="Bao W."/>
            <person name="He P."/>
            <person name="Cai J."/>
        </authorList>
    </citation>
    <scope>NUCLEOTIDE SEQUENCE [LARGE SCALE GENOMIC DNA]</scope>
    <source>
        <strain evidence="2">Xu316</strain>
    </source>
</reference>
<dbReference type="OMA" id="YEWSKSM"/>
<dbReference type="Proteomes" id="UP000011777">
    <property type="component" value="Unassembled WGS sequence"/>
</dbReference>
<dbReference type="HOGENOM" id="CLU_254170_0_0_1"/>
<organism evidence="1 2">
    <name type="scientific">Candida maltosa (strain Xu316)</name>
    <name type="common">Yeast</name>
    <dbReference type="NCBI Taxonomy" id="1245528"/>
    <lineage>
        <taxon>Eukaryota</taxon>
        <taxon>Fungi</taxon>
        <taxon>Dikarya</taxon>
        <taxon>Ascomycota</taxon>
        <taxon>Saccharomycotina</taxon>
        <taxon>Pichiomycetes</taxon>
        <taxon>Debaryomycetaceae</taxon>
        <taxon>Candida/Lodderomyces clade</taxon>
        <taxon>Candida</taxon>
    </lineage>
</organism>
<gene>
    <name evidence="1" type="ORF">G210_5642</name>
</gene>